<reference evidence="1" key="1">
    <citation type="submission" date="2020-04" db="EMBL/GenBank/DDBJ databases">
        <authorList>
            <person name="Alioto T."/>
            <person name="Alioto T."/>
            <person name="Gomez Garrido J."/>
        </authorList>
    </citation>
    <scope>NUCLEOTIDE SEQUENCE</scope>
    <source>
        <strain evidence="1">A484AB</strain>
    </source>
</reference>
<dbReference type="OrthoDB" id="5961150at2759"/>
<dbReference type="GO" id="GO:0006646">
    <property type="term" value="P:phosphatidylethanolamine biosynthetic process"/>
    <property type="evidence" value="ECO:0007669"/>
    <property type="project" value="TreeGrafter"/>
</dbReference>
<dbReference type="EMBL" id="CACRXK020005968">
    <property type="protein sequence ID" value="CAB4007948.1"/>
    <property type="molecule type" value="Genomic_DNA"/>
</dbReference>
<evidence type="ECO:0000313" key="2">
    <source>
        <dbReference type="Proteomes" id="UP001152795"/>
    </source>
</evidence>
<gene>
    <name evidence="1" type="ORF">PACLA_8A019915</name>
</gene>
<protein>
    <submittedName>
        <fullName evidence="1">Uncharacterized protein</fullName>
    </submittedName>
</protein>
<dbReference type="Pfam" id="PF12588">
    <property type="entry name" value="PSDC"/>
    <property type="match status" value="1"/>
</dbReference>
<dbReference type="AlphaFoldDB" id="A0A7D9EDQ3"/>
<keyword evidence="2" id="KW-1185">Reference proteome</keyword>
<dbReference type="InterPro" id="IPR022237">
    <property type="entry name" value="PsiD-like"/>
</dbReference>
<accession>A0A7D9EDQ3</accession>
<dbReference type="PANTHER" id="PTHR10067">
    <property type="entry name" value="PHOSPHATIDYLSERINE DECARBOXYLASE"/>
    <property type="match status" value="1"/>
</dbReference>
<comment type="caution">
    <text evidence="1">The sequence shown here is derived from an EMBL/GenBank/DDBJ whole genome shotgun (WGS) entry which is preliminary data.</text>
</comment>
<dbReference type="Proteomes" id="UP001152795">
    <property type="component" value="Unassembled WGS sequence"/>
</dbReference>
<dbReference type="GO" id="GO:0005739">
    <property type="term" value="C:mitochondrion"/>
    <property type="evidence" value="ECO:0007669"/>
    <property type="project" value="TreeGrafter"/>
</dbReference>
<dbReference type="GO" id="GO:0004609">
    <property type="term" value="F:phosphatidylserine decarboxylase activity"/>
    <property type="evidence" value="ECO:0007669"/>
    <property type="project" value="InterPro"/>
</dbReference>
<evidence type="ECO:0000313" key="1">
    <source>
        <dbReference type="EMBL" id="CAB4007948.1"/>
    </source>
</evidence>
<proteinExistence type="predicted"/>
<name>A0A7D9EDQ3_PARCT</name>
<sequence length="199" mass="23428">MLEINMFFHQMFWQQKQLPDTSEGLKIWTWQRMILMIDMIMDTAPEYNKSGLVGFPINVILNWPMATTAGFAAFLNDKVNRLFKDILNYWGKYLSSPESTYVLTDDPRSGWFGTDAMEAMPNFVKEFECDPKKPHYGYKSWDDFFVRKYRPGIRPVEAPDDDYVIANACESAPFKLAREVCKRDWFWIKNQQYSLGEHG</sequence>
<organism evidence="1 2">
    <name type="scientific">Paramuricea clavata</name>
    <name type="common">Red gorgonian</name>
    <name type="synonym">Violescent sea-whip</name>
    <dbReference type="NCBI Taxonomy" id="317549"/>
    <lineage>
        <taxon>Eukaryota</taxon>
        <taxon>Metazoa</taxon>
        <taxon>Cnidaria</taxon>
        <taxon>Anthozoa</taxon>
        <taxon>Octocorallia</taxon>
        <taxon>Malacalcyonacea</taxon>
        <taxon>Plexauridae</taxon>
        <taxon>Paramuricea</taxon>
    </lineage>
</organism>
<dbReference type="PANTHER" id="PTHR10067:SF9">
    <property type="entry name" value="PHOSPHATIDYLSERINE DECARBOXYLASE FAMILY PROTEIN (AFU_ORTHOLOGUE AFUA_7G01730)"/>
    <property type="match status" value="1"/>
</dbReference>
<dbReference type="InterPro" id="IPR003817">
    <property type="entry name" value="PS_Dcarbxylase"/>
</dbReference>